<dbReference type="Gene3D" id="3.90.180.10">
    <property type="entry name" value="Medium-chain alcohol dehydrogenases, catalytic domain"/>
    <property type="match status" value="1"/>
</dbReference>
<keyword evidence="2 5" id="KW-0479">Metal-binding</keyword>
<gene>
    <name evidence="8" type="ORF">DFJ67_5651</name>
</gene>
<organism evidence="8 9">
    <name type="scientific">Asanoa ferruginea</name>
    <dbReference type="NCBI Taxonomy" id="53367"/>
    <lineage>
        <taxon>Bacteria</taxon>
        <taxon>Bacillati</taxon>
        <taxon>Actinomycetota</taxon>
        <taxon>Actinomycetes</taxon>
        <taxon>Micromonosporales</taxon>
        <taxon>Micromonosporaceae</taxon>
        <taxon>Asanoa</taxon>
    </lineage>
</organism>
<dbReference type="EMBL" id="QUMQ01000001">
    <property type="protein sequence ID" value="REF99612.1"/>
    <property type="molecule type" value="Genomic_DNA"/>
</dbReference>
<keyword evidence="9" id="KW-1185">Reference proteome</keyword>
<dbReference type="InterPro" id="IPR002328">
    <property type="entry name" value="ADH_Zn_CS"/>
</dbReference>
<dbReference type="InterPro" id="IPR011032">
    <property type="entry name" value="GroES-like_sf"/>
</dbReference>
<dbReference type="InterPro" id="IPR050129">
    <property type="entry name" value="Zn_alcohol_dh"/>
</dbReference>
<comment type="cofactor">
    <cofactor evidence="1 5">
        <name>Zn(2+)</name>
        <dbReference type="ChEBI" id="CHEBI:29105"/>
    </cofactor>
</comment>
<evidence type="ECO:0000256" key="3">
    <source>
        <dbReference type="ARBA" id="ARBA00022833"/>
    </source>
</evidence>
<keyword evidence="3 5" id="KW-0862">Zinc</keyword>
<feature type="domain" description="Alcohol dehydrogenase-like C-terminal" evidence="6">
    <location>
        <begin position="173"/>
        <end position="287"/>
    </location>
</feature>
<protein>
    <submittedName>
        <fullName evidence="8">NADPH2:quinone reductase</fullName>
    </submittedName>
</protein>
<dbReference type="SUPFAM" id="SSF50129">
    <property type="entry name" value="GroES-like"/>
    <property type="match status" value="1"/>
</dbReference>
<dbReference type="Proteomes" id="UP000256913">
    <property type="component" value="Unassembled WGS sequence"/>
</dbReference>
<accession>A0A3D9ZT28</accession>
<dbReference type="Pfam" id="PF08240">
    <property type="entry name" value="ADH_N"/>
    <property type="match status" value="1"/>
</dbReference>
<evidence type="ECO:0000259" key="7">
    <source>
        <dbReference type="Pfam" id="PF08240"/>
    </source>
</evidence>
<dbReference type="AlphaFoldDB" id="A0A3D9ZT28"/>
<evidence type="ECO:0000256" key="1">
    <source>
        <dbReference type="ARBA" id="ARBA00001947"/>
    </source>
</evidence>
<comment type="caution">
    <text evidence="8">The sequence shown here is derived from an EMBL/GenBank/DDBJ whole genome shotgun (WGS) entry which is preliminary data.</text>
</comment>
<dbReference type="InterPro" id="IPR013149">
    <property type="entry name" value="ADH-like_C"/>
</dbReference>
<reference evidence="8 9" key="1">
    <citation type="submission" date="2018-08" db="EMBL/GenBank/DDBJ databases">
        <title>Sequencing the genomes of 1000 actinobacteria strains.</title>
        <authorList>
            <person name="Klenk H.-P."/>
        </authorList>
    </citation>
    <scope>NUCLEOTIDE SEQUENCE [LARGE SCALE GENOMIC DNA]</scope>
    <source>
        <strain evidence="8 9">DSM 44099</strain>
    </source>
</reference>
<dbReference type="PROSITE" id="PS00059">
    <property type="entry name" value="ADH_ZINC"/>
    <property type="match status" value="1"/>
</dbReference>
<evidence type="ECO:0000256" key="4">
    <source>
        <dbReference type="ARBA" id="ARBA00023002"/>
    </source>
</evidence>
<keyword evidence="4" id="KW-0560">Oxidoreductase</keyword>
<evidence type="ECO:0000259" key="6">
    <source>
        <dbReference type="Pfam" id="PF00107"/>
    </source>
</evidence>
<evidence type="ECO:0000313" key="8">
    <source>
        <dbReference type="EMBL" id="REF99612.1"/>
    </source>
</evidence>
<dbReference type="PANTHER" id="PTHR43401">
    <property type="entry name" value="L-THREONINE 3-DEHYDROGENASE"/>
    <property type="match status" value="1"/>
</dbReference>
<evidence type="ECO:0000256" key="2">
    <source>
        <dbReference type="ARBA" id="ARBA00022723"/>
    </source>
</evidence>
<evidence type="ECO:0000313" key="9">
    <source>
        <dbReference type="Proteomes" id="UP000256913"/>
    </source>
</evidence>
<dbReference type="GO" id="GO:0016491">
    <property type="term" value="F:oxidoreductase activity"/>
    <property type="evidence" value="ECO:0007669"/>
    <property type="project" value="UniProtKB-KW"/>
</dbReference>
<proteinExistence type="inferred from homology"/>
<dbReference type="Pfam" id="PF00107">
    <property type="entry name" value="ADH_zinc_N"/>
    <property type="match status" value="1"/>
</dbReference>
<name>A0A3D9ZT28_9ACTN</name>
<dbReference type="GO" id="GO:0008270">
    <property type="term" value="F:zinc ion binding"/>
    <property type="evidence" value="ECO:0007669"/>
    <property type="project" value="InterPro"/>
</dbReference>
<dbReference type="RefSeq" id="WP_116070764.1">
    <property type="nucleotide sequence ID" value="NZ_BONB01000110.1"/>
</dbReference>
<comment type="similarity">
    <text evidence="5">Belongs to the zinc-containing alcohol dehydrogenase family.</text>
</comment>
<sequence length="326" mass="33752">MRAALVTAPGRLAVETVADPSPAADGVVVKVRSCGICGTDLHLVDGELGTDRFPLVPGHEPWGEIVAVGRSATGFAVGELVAVDPSLHCGACDPCRRGQGNMCQRWGAIGATRPGAWAEFTAVPVANLHRLGDDFPLDAVALAEPVACAVRGLRRLNPRADEPAVIFGAGTMGLVLAILLDLQGVGPVTVVDINPARRELAARLTGAAVCGSAEGLRARWVIEATGNPAAFEAALACVDRAGTLLVFGVANPLATAAISPYRVYADELTIVGSMAILHSFPPAIATIRRHADRFAPLVTDAFGLDDIEAALTLVRSGKTIKTLITP</sequence>
<evidence type="ECO:0000256" key="5">
    <source>
        <dbReference type="RuleBase" id="RU361277"/>
    </source>
</evidence>
<feature type="domain" description="Alcohol dehydrogenase-like N-terminal" evidence="7">
    <location>
        <begin position="25"/>
        <end position="131"/>
    </location>
</feature>
<dbReference type="Gene3D" id="3.40.50.720">
    <property type="entry name" value="NAD(P)-binding Rossmann-like Domain"/>
    <property type="match status" value="1"/>
</dbReference>
<dbReference type="InterPro" id="IPR036291">
    <property type="entry name" value="NAD(P)-bd_dom_sf"/>
</dbReference>
<dbReference type="InterPro" id="IPR013154">
    <property type="entry name" value="ADH-like_N"/>
</dbReference>
<dbReference type="SUPFAM" id="SSF51735">
    <property type="entry name" value="NAD(P)-binding Rossmann-fold domains"/>
    <property type="match status" value="1"/>
</dbReference>
<dbReference type="PANTHER" id="PTHR43401:SF5">
    <property type="entry name" value="ALCOHOL DEHYDROGENASE-RELATED"/>
    <property type="match status" value="1"/>
</dbReference>
<dbReference type="OrthoDB" id="9797931at2"/>